<gene>
    <name evidence="3" type="ORF">FJV41_37230</name>
</gene>
<evidence type="ECO:0000256" key="1">
    <source>
        <dbReference type="SAM" id="MobiDB-lite"/>
    </source>
</evidence>
<reference evidence="3 4" key="1">
    <citation type="submission" date="2019-06" db="EMBL/GenBank/DDBJ databases">
        <authorList>
            <person name="Livingstone P."/>
            <person name="Whitworth D."/>
        </authorList>
    </citation>
    <scope>NUCLEOTIDE SEQUENCE [LARGE SCALE GENOMIC DNA]</scope>
    <source>
        <strain evidence="3 4">AM401</strain>
    </source>
</reference>
<proteinExistence type="predicted"/>
<organism evidence="3 4">
    <name type="scientific">Myxococcus llanfairpwllgwyngyllgogerychwyrndrobwllllantysiliogogogochensis</name>
    <dbReference type="NCBI Taxonomy" id="2590453"/>
    <lineage>
        <taxon>Bacteria</taxon>
        <taxon>Pseudomonadati</taxon>
        <taxon>Myxococcota</taxon>
        <taxon>Myxococcia</taxon>
        <taxon>Myxococcales</taxon>
        <taxon>Cystobacterineae</taxon>
        <taxon>Myxococcaceae</taxon>
        <taxon>Myxococcus</taxon>
    </lineage>
</organism>
<sequence length="205" mass="22179">MEVTSSKRGDVAPLDSRRRRFVVLGASVVLCGALIGIARSQGLQFKRHNTHVECKATLKAWYLTQKAFHDERGRYDPAFANVSFLAHENGRYSYFAGTGPMARADGTQEAGSNKAQVTGVTFWWELPPRAAVSVEQLPSEVRAQLGMSGTCPRCEITAACAANLDDDDTLDVWVVSTGSLAITGPEGSTVSPGMPSHWMDDLDDS</sequence>
<feature type="region of interest" description="Disordered" evidence="1">
    <location>
        <begin position="184"/>
        <end position="205"/>
    </location>
</feature>
<keyword evidence="2" id="KW-0812">Transmembrane</keyword>
<evidence type="ECO:0008006" key="5">
    <source>
        <dbReference type="Google" id="ProtNLM"/>
    </source>
</evidence>
<dbReference type="EMBL" id="VIFM01000224">
    <property type="protein sequence ID" value="TQF10854.1"/>
    <property type="molecule type" value="Genomic_DNA"/>
</dbReference>
<keyword evidence="2" id="KW-1133">Transmembrane helix</keyword>
<evidence type="ECO:0000256" key="2">
    <source>
        <dbReference type="SAM" id="Phobius"/>
    </source>
</evidence>
<feature type="transmembrane region" description="Helical" evidence="2">
    <location>
        <begin position="21"/>
        <end position="38"/>
    </location>
</feature>
<name>A0A540WR06_9BACT</name>
<evidence type="ECO:0000313" key="4">
    <source>
        <dbReference type="Proteomes" id="UP000315369"/>
    </source>
</evidence>
<dbReference type="Proteomes" id="UP000315369">
    <property type="component" value="Unassembled WGS sequence"/>
</dbReference>
<dbReference type="OrthoDB" id="5518068at2"/>
<dbReference type="InterPro" id="IPR028188">
    <property type="entry name" value="Pilin_PilA"/>
</dbReference>
<comment type="caution">
    <text evidence="3">The sequence shown here is derived from an EMBL/GenBank/DDBJ whole genome shotgun (WGS) entry which is preliminary data.</text>
</comment>
<accession>A0A540WR06</accession>
<dbReference type="Pfam" id="PF14245">
    <property type="entry name" value="Pilin_PilA"/>
    <property type="match status" value="1"/>
</dbReference>
<dbReference type="AlphaFoldDB" id="A0A540WR06"/>
<protein>
    <recommendedName>
        <fullName evidence="5">Fimbrial protein</fullName>
    </recommendedName>
</protein>
<evidence type="ECO:0000313" key="3">
    <source>
        <dbReference type="EMBL" id="TQF10854.1"/>
    </source>
</evidence>
<keyword evidence="4" id="KW-1185">Reference proteome</keyword>
<dbReference type="RefSeq" id="WP_141647358.1">
    <property type="nucleotide sequence ID" value="NZ_VIFM01000224.1"/>
</dbReference>
<keyword evidence="2" id="KW-0472">Membrane</keyword>